<dbReference type="OrthoDB" id="139861at2759"/>
<dbReference type="GO" id="GO:0003676">
    <property type="term" value="F:nucleic acid binding"/>
    <property type="evidence" value="ECO:0007669"/>
    <property type="project" value="InterPro"/>
</dbReference>
<feature type="compositionally biased region" description="Low complexity" evidence="2">
    <location>
        <begin position="126"/>
        <end position="151"/>
    </location>
</feature>
<feature type="region of interest" description="Disordered" evidence="2">
    <location>
        <begin position="363"/>
        <end position="433"/>
    </location>
</feature>
<feature type="compositionally biased region" description="Polar residues" evidence="2">
    <location>
        <begin position="509"/>
        <end position="518"/>
    </location>
</feature>
<keyword evidence="5" id="KW-1185">Reference proteome</keyword>
<evidence type="ECO:0000259" key="3">
    <source>
        <dbReference type="PROSITE" id="PS50158"/>
    </source>
</evidence>
<dbReference type="AlphaFoldDB" id="A0A9W6Y4F1"/>
<dbReference type="SMART" id="SM00343">
    <property type="entry name" value="ZnF_C2HC"/>
    <property type="match status" value="1"/>
</dbReference>
<feature type="compositionally biased region" description="Basic and acidic residues" evidence="2">
    <location>
        <begin position="708"/>
        <end position="721"/>
    </location>
</feature>
<gene>
    <name evidence="4" type="ORF">Pfra01_002158100</name>
</gene>
<proteinExistence type="predicted"/>
<dbReference type="InterPro" id="IPR036875">
    <property type="entry name" value="Znf_CCHC_sf"/>
</dbReference>
<feature type="region of interest" description="Disordered" evidence="2">
    <location>
        <begin position="126"/>
        <end position="209"/>
    </location>
</feature>
<keyword evidence="1" id="KW-0863">Zinc-finger</keyword>
<dbReference type="Pfam" id="PF00098">
    <property type="entry name" value="zf-CCHC"/>
    <property type="match status" value="1"/>
</dbReference>
<sequence>MARTKTTVVTQKKDQTRAVLRVPAAGLDTSIAPIDVRRRENDGEETKQGDAADENNPDSDHEEHGDPPDEERRQTGDDDGSSITAAPMAALTAALQQMTATMTRIDARLDQLSASTSSDTATATLTAAPTPNLAQTTSTTQSVATQPSSTTIPERQVTYQPHGDDDNGGDSSGNDEASSSSDNDDSSSSDDGERRRERRQPVTLPGDRDFHRNRRLDLALEGARFSGRGDWTDHELYYILGNKLQDSAARWWVQLDRKLRDNERTWTRLKSSLLRRYGERLDKAMTEWRVDQRPPDSYVVPACGTTGHMAIIPGVGSAEVREEEKLAFFTNSRGIYNKYTGLWEAPKGRTSNGHMWAPTARKRMAPTTAVTTMKRPMASRTEKKAKVSRAVATNDYVRQSDDDEEAGVAPTPPPAKKTKSTTRRAKAVTRQVKGVEAPRMTGGTAQVDRRYGEPKCYACNRFGHMARECPDDEARTRNEEYLAKRRQEAKLRENGERVADGCRDDSETDGNSQTQPSDESVAAIRGAIAARVDEELTAHDKGRAERYVSTVRPAMTAQRYVHAHVDDGRNAQGGGDVVECKTTEELATATSTTPERATTTCEGVSTSEEGDMVTSLATITEGDAETSAMELGTELTDEAVMELGSIAKVRLAMRRARRDAKHRRIQRAREKADKRMSKSGEIARAVAKLDEEQQLRRQRQANEARSQLAERRRQRADDNEVRADERVRVNLVKLGSTETPETTENDVRVEASDGLPPAMMIIDGV</sequence>
<feature type="region of interest" description="Disordered" evidence="2">
    <location>
        <begin position="486"/>
        <end position="520"/>
    </location>
</feature>
<feature type="compositionally biased region" description="Basic and acidic residues" evidence="2">
    <location>
        <begin position="486"/>
        <end position="505"/>
    </location>
</feature>
<dbReference type="SUPFAM" id="SSF57756">
    <property type="entry name" value="Retrovirus zinc finger-like domains"/>
    <property type="match status" value="1"/>
</dbReference>
<feature type="compositionally biased region" description="Low complexity" evidence="2">
    <location>
        <begin position="1"/>
        <end position="10"/>
    </location>
</feature>
<organism evidence="4 5">
    <name type="scientific">Phytophthora fragariaefolia</name>
    <dbReference type="NCBI Taxonomy" id="1490495"/>
    <lineage>
        <taxon>Eukaryota</taxon>
        <taxon>Sar</taxon>
        <taxon>Stramenopiles</taxon>
        <taxon>Oomycota</taxon>
        <taxon>Peronosporomycetes</taxon>
        <taxon>Peronosporales</taxon>
        <taxon>Peronosporaceae</taxon>
        <taxon>Phytophthora</taxon>
    </lineage>
</organism>
<keyword evidence="1" id="KW-0479">Metal-binding</keyword>
<feature type="region of interest" description="Disordered" evidence="2">
    <location>
        <begin position="657"/>
        <end position="721"/>
    </location>
</feature>
<feature type="compositionally biased region" description="Basic and acidic residues" evidence="2">
    <location>
        <begin position="667"/>
        <end position="678"/>
    </location>
</feature>
<feature type="compositionally biased region" description="Basic residues" evidence="2">
    <location>
        <begin position="657"/>
        <end position="666"/>
    </location>
</feature>
<dbReference type="GO" id="GO:0008270">
    <property type="term" value="F:zinc ion binding"/>
    <property type="evidence" value="ECO:0007669"/>
    <property type="project" value="UniProtKB-KW"/>
</dbReference>
<dbReference type="PROSITE" id="PS50158">
    <property type="entry name" value="ZF_CCHC"/>
    <property type="match status" value="1"/>
</dbReference>
<evidence type="ECO:0000256" key="1">
    <source>
        <dbReference type="PROSITE-ProRule" id="PRU00047"/>
    </source>
</evidence>
<feature type="compositionally biased region" description="Basic residues" evidence="2">
    <location>
        <begin position="416"/>
        <end position="427"/>
    </location>
</feature>
<name>A0A9W6Y4F1_9STRA</name>
<dbReference type="EMBL" id="BSXT01003111">
    <property type="protein sequence ID" value="GMF52611.1"/>
    <property type="molecule type" value="Genomic_DNA"/>
</dbReference>
<feature type="region of interest" description="Disordered" evidence="2">
    <location>
        <begin position="1"/>
        <end position="90"/>
    </location>
</feature>
<accession>A0A9W6Y4F1</accession>
<dbReference type="Gene3D" id="4.10.60.10">
    <property type="entry name" value="Zinc finger, CCHC-type"/>
    <property type="match status" value="1"/>
</dbReference>
<evidence type="ECO:0000313" key="4">
    <source>
        <dbReference type="EMBL" id="GMF52611.1"/>
    </source>
</evidence>
<reference evidence="4" key="1">
    <citation type="submission" date="2023-04" db="EMBL/GenBank/DDBJ databases">
        <title>Phytophthora fragariaefolia NBRC 109709.</title>
        <authorList>
            <person name="Ichikawa N."/>
            <person name="Sato H."/>
            <person name="Tonouchi N."/>
        </authorList>
    </citation>
    <scope>NUCLEOTIDE SEQUENCE</scope>
    <source>
        <strain evidence="4">NBRC 109709</strain>
    </source>
</reference>
<protein>
    <submittedName>
        <fullName evidence="4">Unnamed protein product</fullName>
    </submittedName>
</protein>
<keyword evidence="1" id="KW-0862">Zinc</keyword>
<feature type="compositionally biased region" description="Low complexity" evidence="2">
    <location>
        <begin position="172"/>
        <end position="181"/>
    </location>
</feature>
<feature type="compositionally biased region" description="Basic and acidic residues" evidence="2">
    <location>
        <begin position="35"/>
        <end position="50"/>
    </location>
</feature>
<evidence type="ECO:0000256" key="2">
    <source>
        <dbReference type="SAM" id="MobiDB-lite"/>
    </source>
</evidence>
<evidence type="ECO:0000313" key="5">
    <source>
        <dbReference type="Proteomes" id="UP001165121"/>
    </source>
</evidence>
<feature type="domain" description="CCHC-type" evidence="3">
    <location>
        <begin position="455"/>
        <end position="471"/>
    </location>
</feature>
<comment type="caution">
    <text evidence="4">The sequence shown here is derived from an EMBL/GenBank/DDBJ whole genome shotgun (WGS) entry which is preliminary data.</text>
</comment>
<feature type="compositionally biased region" description="Basic and acidic residues" evidence="2">
    <location>
        <begin position="58"/>
        <end position="76"/>
    </location>
</feature>
<dbReference type="Proteomes" id="UP001165121">
    <property type="component" value="Unassembled WGS sequence"/>
</dbReference>
<dbReference type="InterPro" id="IPR001878">
    <property type="entry name" value="Znf_CCHC"/>
</dbReference>